<dbReference type="PATRIC" id="fig|1395125.3.peg.906"/>
<evidence type="ECO:0000313" key="3">
    <source>
        <dbReference type="Proteomes" id="UP000017023"/>
    </source>
</evidence>
<sequence>MPQVGHEDALRDGTLRRRRVEQVPRHAREIGCLCQGGIPEGAVLRQDVQGRHDGQGLGGLLHQAVGFPCAVPCHRYELQPSREGIAVAFLREKGDGVALQTGEMHGGTGGVEPQDCGTLKRNGGEMVTKISLGKSLYGALAYNGEKINKEQGRLLATNRIFNDGSGTVDIAKAMEGFMAFMPATVRTEKPVLHISINPHPDDVLTDTELQEIAREYLDRLGYGNQPYMVYKHEDIDRHHLHIVTINVDESGRRLNQDFLFRRSERIRKDLERKYGLHPAERRGERIERPLHKVDTSAGDVKKQVGNIVKVVNRQYRFHSLGEYRALLSLYNVTVEETRGIVRGREYHGLVFSATDDAGNKTGNPFKSSLFGKSAGYDALQNKFARSKKEIKDRKLAEMTKRTVLAALEATHHQDRFIALLRERGIDTVLRHTEDGRIYGVTFIDHRTGCVLNGSRMGRGFSANALQEHFTLPFGNNEPITMTVPAEESVPSEERNAVMPKAEEYTADGFHISGAGLFSPDGSGIDPEEEAFIRAMQRKKKKKKRKGLGM</sequence>
<gene>
    <name evidence="2" type="ORF">HMPREF9145_0310</name>
</gene>
<accession>U2LC85</accession>
<name>U2LC85_9BACT</name>
<reference evidence="2 3" key="1">
    <citation type="submission" date="2013-08" db="EMBL/GenBank/DDBJ databases">
        <authorList>
            <person name="Durkin A.S."/>
            <person name="Haft D.R."/>
            <person name="McCorrison J."/>
            <person name="Torralba M."/>
            <person name="Gillis M."/>
            <person name="Haft D.H."/>
            <person name="Methe B."/>
            <person name="Sutton G."/>
            <person name="Nelson K.E."/>
        </authorList>
    </citation>
    <scope>NUCLEOTIDE SEQUENCE [LARGE SCALE GENOMIC DNA]</scope>
    <source>
        <strain evidence="2 3">F0493</strain>
    </source>
</reference>
<dbReference type="Proteomes" id="UP000017023">
    <property type="component" value="Unassembled WGS sequence"/>
</dbReference>
<dbReference type="InterPro" id="IPR005094">
    <property type="entry name" value="Endonuclease_MobA/VirD2"/>
</dbReference>
<feature type="domain" description="MobA/VirD2-like nuclease" evidence="1">
    <location>
        <begin position="161"/>
        <end position="276"/>
    </location>
</feature>
<dbReference type="AlphaFoldDB" id="U2LC85"/>
<proteinExistence type="predicted"/>
<comment type="caution">
    <text evidence="2">The sequence shown here is derived from an EMBL/GenBank/DDBJ whole genome shotgun (WGS) entry which is preliminary data.</text>
</comment>
<dbReference type="Pfam" id="PF03432">
    <property type="entry name" value="Relaxase"/>
    <property type="match status" value="1"/>
</dbReference>
<protein>
    <submittedName>
        <fullName evidence="2">Relaxase/mobilization nuclease domain protein</fullName>
    </submittedName>
</protein>
<dbReference type="NCBIfam" id="NF041325">
    <property type="entry name" value="Bacteroid_MobB"/>
    <property type="match status" value="1"/>
</dbReference>
<evidence type="ECO:0000313" key="2">
    <source>
        <dbReference type="EMBL" id="ERK02093.1"/>
    </source>
</evidence>
<organism evidence="2 3">
    <name type="scientific">Segatella salivae F0493</name>
    <dbReference type="NCBI Taxonomy" id="1395125"/>
    <lineage>
        <taxon>Bacteria</taxon>
        <taxon>Pseudomonadati</taxon>
        <taxon>Bacteroidota</taxon>
        <taxon>Bacteroidia</taxon>
        <taxon>Bacteroidales</taxon>
        <taxon>Prevotellaceae</taxon>
        <taxon>Segatella</taxon>
    </lineage>
</organism>
<dbReference type="EMBL" id="AWGW01000007">
    <property type="protein sequence ID" value="ERK02093.1"/>
    <property type="molecule type" value="Genomic_DNA"/>
</dbReference>
<evidence type="ECO:0000259" key="1">
    <source>
        <dbReference type="Pfam" id="PF03432"/>
    </source>
</evidence>